<dbReference type="Pfam" id="PF00651">
    <property type="entry name" value="BTB"/>
    <property type="match status" value="1"/>
</dbReference>
<feature type="domain" description="BTB" evidence="1">
    <location>
        <begin position="13"/>
        <end position="78"/>
    </location>
</feature>
<protein>
    <recommendedName>
        <fullName evidence="1">BTB domain-containing protein</fullName>
    </recommendedName>
</protein>
<evidence type="ECO:0000259" key="1">
    <source>
        <dbReference type="PROSITE" id="PS50097"/>
    </source>
</evidence>
<reference evidence="2 3" key="1">
    <citation type="journal article" date="2012" name="Proc. Natl. Acad. Sci. U.S.A.">
        <title>Comparative genomics of Ceriporiopsis subvermispora and Phanerochaete chrysosporium provide insight into selective ligninolysis.</title>
        <authorList>
            <person name="Fernandez-Fueyo E."/>
            <person name="Ruiz-Duenas F.J."/>
            <person name="Ferreira P."/>
            <person name="Floudas D."/>
            <person name="Hibbett D.S."/>
            <person name="Canessa P."/>
            <person name="Larrondo L.F."/>
            <person name="James T.Y."/>
            <person name="Seelenfreund D."/>
            <person name="Lobos S."/>
            <person name="Polanco R."/>
            <person name="Tello M."/>
            <person name="Honda Y."/>
            <person name="Watanabe T."/>
            <person name="Watanabe T."/>
            <person name="Ryu J.S."/>
            <person name="Kubicek C.P."/>
            <person name="Schmoll M."/>
            <person name="Gaskell J."/>
            <person name="Hammel K.E."/>
            <person name="St John F.J."/>
            <person name="Vanden Wymelenberg A."/>
            <person name="Sabat G."/>
            <person name="Splinter BonDurant S."/>
            <person name="Syed K."/>
            <person name="Yadav J.S."/>
            <person name="Doddapaneni H."/>
            <person name="Subramanian V."/>
            <person name="Lavin J.L."/>
            <person name="Oguiza J.A."/>
            <person name="Perez G."/>
            <person name="Pisabarro A.G."/>
            <person name="Ramirez L."/>
            <person name="Santoyo F."/>
            <person name="Master E."/>
            <person name="Coutinho P.M."/>
            <person name="Henrissat B."/>
            <person name="Lombard V."/>
            <person name="Magnuson J.K."/>
            <person name="Kuees U."/>
            <person name="Hori C."/>
            <person name="Igarashi K."/>
            <person name="Samejima M."/>
            <person name="Held B.W."/>
            <person name="Barry K.W."/>
            <person name="LaButti K.M."/>
            <person name="Lapidus A."/>
            <person name="Lindquist E.A."/>
            <person name="Lucas S.M."/>
            <person name="Riley R."/>
            <person name="Salamov A.A."/>
            <person name="Hoffmeister D."/>
            <person name="Schwenk D."/>
            <person name="Hadar Y."/>
            <person name="Yarden O."/>
            <person name="de Vries R.P."/>
            <person name="Wiebenga A."/>
            <person name="Stenlid J."/>
            <person name="Eastwood D."/>
            <person name="Grigoriev I.V."/>
            <person name="Berka R.M."/>
            <person name="Blanchette R.A."/>
            <person name="Kersten P."/>
            <person name="Martinez A.T."/>
            <person name="Vicuna R."/>
            <person name="Cullen D."/>
        </authorList>
    </citation>
    <scope>NUCLEOTIDE SEQUENCE [LARGE SCALE GENOMIC DNA]</scope>
    <source>
        <strain evidence="2 3">B</strain>
    </source>
</reference>
<name>M2RL91_CERS8</name>
<evidence type="ECO:0000313" key="3">
    <source>
        <dbReference type="Proteomes" id="UP000016930"/>
    </source>
</evidence>
<dbReference type="HOGENOM" id="CLU_034203_1_0_1"/>
<dbReference type="EMBL" id="KB445794">
    <property type="protein sequence ID" value="EMD39242.1"/>
    <property type="molecule type" value="Genomic_DNA"/>
</dbReference>
<sequence length="530" mass="59149">MAPAGPPFDKPNADTIIRSSDGVEFRVRRSILEEASEVFEDMFTVPQGVQNASRDRKLQEVDVTEDGITVDRLLRLCYPVTPPIFDSVHLVGSVLDAAKKYMMEHASSVMEGQLSAMTASHPLEVFAIAARHQLESEAQGTRTHIQAKLDAGDTTAPVASLKTVRAIPLFRLLSVDTDGTHRNLFDQQTREPTPVDDVDCLDSPPAYPFDRTSISDAALRSSDGLLFHVHTQVLYFAAPNLYERIVGSSDDLPNHDVDPARHIRLLEVPEKSGILFNLLCLCYPIDIDARPLYSYVQKLLPPARKYGMQAALTKLRAALVTFVDNADADEDLEFAGYALACANGLENEARYAARQYLRRNENFEHTWKIERFMENLSAAAYFRLLQYRRTCSRLAFSLAGEDLHPMAREGGYIWNACVLCECDDSRRPLTSDAPRLWFANFMHETALALKRWPCGSTVLNDKRFNDAVRGASSCSNCGRWATAHLKAFITRFAAHVDAALYAVSLNSTPPPVLYGLLDTHWIAQVPLEVN</sequence>
<organism evidence="2 3">
    <name type="scientific">Ceriporiopsis subvermispora (strain B)</name>
    <name type="common">White-rot fungus</name>
    <name type="synonym">Gelatoporia subvermispora</name>
    <dbReference type="NCBI Taxonomy" id="914234"/>
    <lineage>
        <taxon>Eukaryota</taxon>
        <taxon>Fungi</taxon>
        <taxon>Dikarya</taxon>
        <taxon>Basidiomycota</taxon>
        <taxon>Agaricomycotina</taxon>
        <taxon>Agaricomycetes</taxon>
        <taxon>Polyporales</taxon>
        <taxon>Gelatoporiaceae</taxon>
        <taxon>Gelatoporia</taxon>
    </lineage>
</organism>
<accession>M2RL91</accession>
<dbReference type="STRING" id="914234.M2RL91"/>
<dbReference type="InterPro" id="IPR011333">
    <property type="entry name" value="SKP1/BTB/POZ_sf"/>
</dbReference>
<dbReference type="AlphaFoldDB" id="M2RL91"/>
<dbReference type="OrthoDB" id="2790546at2759"/>
<dbReference type="Proteomes" id="UP000016930">
    <property type="component" value="Unassembled WGS sequence"/>
</dbReference>
<dbReference type="SMART" id="SM00225">
    <property type="entry name" value="BTB"/>
    <property type="match status" value="2"/>
</dbReference>
<dbReference type="InterPro" id="IPR000210">
    <property type="entry name" value="BTB/POZ_dom"/>
</dbReference>
<evidence type="ECO:0000313" key="2">
    <source>
        <dbReference type="EMBL" id="EMD39242.1"/>
    </source>
</evidence>
<dbReference type="PROSITE" id="PS50097">
    <property type="entry name" value="BTB"/>
    <property type="match status" value="1"/>
</dbReference>
<gene>
    <name evidence="2" type="ORF">CERSUDRAFT_93286</name>
</gene>
<proteinExistence type="predicted"/>
<dbReference type="Gene3D" id="3.30.710.10">
    <property type="entry name" value="Potassium Channel Kv1.1, Chain A"/>
    <property type="match status" value="1"/>
</dbReference>
<dbReference type="CDD" id="cd18186">
    <property type="entry name" value="BTB_POZ_ZBTB_KLHL-like"/>
    <property type="match status" value="1"/>
</dbReference>
<keyword evidence="3" id="KW-1185">Reference proteome</keyword>